<keyword evidence="2" id="KW-0067">ATP-binding</keyword>
<protein>
    <recommendedName>
        <fullName evidence="3">Protein kinase domain-containing protein</fullName>
    </recommendedName>
</protein>
<evidence type="ECO:0000256" key="2">
    <source>
        <dbReference type="ARBA" id="ARBA00022840"/>
    </source>
</evidence>
<gene>
    <name evidence="4" type="ORF">Dsin_023635</name>
</gene>
<dbReference type="Proteomes" id="UP001281410">
    <property type="component" value="Unassembled WGS sequence"/>
</dbReference>
<dbReference type="AlphaFoldDB" id="A0AAE0A3Q8"/>
<evidence type="ECO:0000313" key="4">
    <source>
        <dbReference type="EMBL" id="KAK3200220.1"/>
    </source>
</evidence>
<dbReference type="PANTHER" id="PTHR27005">
    <property type="entry name" value="WALL-ASSOCIATED RECEPTOR KINASE-LIKE 21"/>
    <property type="match status" value="1"/>
</dbReference>
<keyword evidence="5" id="KW-1185">Reference proteome</keyword>
<reference evidence="4" key="1">
    <citation type="journal article" date="2023" name="Plant J.">
        <title>Genome sequences and population genomics provide insights into the demographic history, inbreeding, and mutation load of two 'living fossil' tree species of Dipteronia.</title>
        <authorList>
            <person name="Feng Y."/>
            <person name="Comes H.P."/>
            <person name="Chen J."/>
            <person name="Zhu S."/>
            <person name="Lu R."/>
            <person name="Zhang X."/>
            <person name="Li P."/>
            <person name="Qiu J."/>
            <person name="Olsen K.M."/>
            <person name="Qiu Y."/>
        </authorList>
    </citation>
    <scope>NUCLEOTIDE SEQUENCE</scope>
    <source>
        <strain evidence="4">NBL</strain>
    </source>
</reference>
<keyword evidence="1" id="KW-0547">Nucleotide-binding</keyword>
<dbReference type="EMBL" id="JANJYJ010000007">
    <property type="protein sequence ID" value="KAK3200220.1"/>
    <property type="molecule type" value="Genomic_DNA"/>
</dbReference>
<organism evidence="4 5">
    <name type="scientific">Dipteronia sinensis</name>
    <dbReference type="NCBI Taxonomy" id="43782"/>
    <lineage>
        <taxon>Eukaryota</taxon>
        <taxon>Viridiplantae</taxon>
        <taxon>Streptophyta</taxon>
        <taxon>Embryophyta</taxon>
        <taxon>Tracheophyta</taxon>
        <taxon>Spermatophyta</taxon>
        <taxon>Magnoliopsida</taxon>
        <taxon>eudicotyledons</taxon>
        <taxon>Gunneridae</taxon>
        <taxon>Pentapetalae</taxon>
        <taxon>rosids</taxon>
        <taxon>malvids</taxon>
        <taxon>Sapindales</taxon>
        <taxon>Sapindaceae</taxon>
        <taxon>Hippocastanoideae</taxon>
        <taxon>Acereae</taxon>
        <taxon>Dipteronia</taxon>
    </lineage>
</organism>
<dbReference type="GO" id="GO:0005886">
    <property type="term" value="C:plasma membrane"/>
    <property type="evidence" value="ECO:0007669"/>
    <property type="project" value="TreeGrafter"/>
</dbReference>
<dbReference type="PANTHER" id="PTHR27005:SF466">
    <property type="entry name" value="NON-FUNCTIONAL PSEUDOKINASE ZED1-LIKE"/>
    <property type="match status" value="1"/>
</dbReference>
<proteinExistence type="predicted"/>
<comment type="caution">
    <text evidence="4">The sequence shown here is derived from an EMBL/GenBank/DDBJ whole genome shotgun (WGS) entry which is preliminary data.</text>
</comment>
<dbReference type="SUPFAM" id="SSF56112">
    <property type="entry name" value="Protein kinase-like (PK-like)"/>
    <property type="match status" value="1"/>
</dbReference>
<dbReference type="PROSITE" id="PS50011">
    <property type="entry name" value="PROTEIN_KINASE_DOM"/>
    <property type="match status" value="1"/>
</dbReference>
<dbReference type="GO" id="GO:0005524">
    <property type="term" value="F:ATP binding"/>
    <property type="evidence" value="ECO:0007669"/>
    <property type="project" value="UniProtKB-KW"/>
</dbReference>
<evidence type="ECO:0000313" key="5">
    <source>
        <dbReference type="Proteomes" id="UP001281410"/>
    </source>
</evidence>
<dbReference type="GO" id="GO:0004674">
    <property type="term" value="F:protein serine/threonine kinase activity"/>
    <property type="evidence" value="ECO:0007669"/>
    <property type="project" value="TreeGrafter"/>
</dbReference>
<feature type="domain" description="Protein kinase" evidence="3">
    <location>
        <begin position="1"/>
        <end position="113"/>
    </location>
</feature>
<evidence type="ECO:0000256" key="1">
    <source>
        <dbReference type="ARBA" id="ARBA00022741"/>
    </source>
</evidence>
<dbReference type="InterPro" id="IPR000719">
    <property type="entry name" value="Prot_kinase_dom"/>
</dbReference>
<evidence type="ECO:0000259" key="3">
    <source>
        <dbReference type="PROSITE" id="PS50011"/>
    </source>
</evidence>
<dbReference type="InterPro" id="IPR045274">
    <property type="entry name" value="WAK-like"/>
</dbReference>
<accession>A0AAE0A3Q8</accession>
<dbReference type="InterPro" id="IPR011009">
    <property type="entry name" value="Kinase-like_dom_sf"/>
</dbReference>
<dbReference type="Pfam" id="PF00069">
    <property type="entry name" value="Pkinase"/>
    <property type="match status" value="1"/>
</dbReference>
<sequence length="113" mass="12842">MEIANAVAYLHVGFSRSIVFFGIRASAILLDEQYFAKLCDFSVAESIPEGETRIKRLIWRVSLGEIGPDDHDERTDVYSFGALLFVLLSGLRIHEFNANDHLELGHENTHNFF</sequence>
<name>A0AAE0A3Q8_9ROSI</name>
<dbReference type="GO" id="GO:0007166">
    <property type="term" value="P:cell surface receptor signaling pathway"/>
    <property type="evidence" value="ECO:0007669"/>
    <property type="project" value="InterPro"/>
</dbReference>
<dbReference type="Gene3D" id="1.10.510.10">
    <property type="entry name" value="Transferase(Phosphotransferase) domain 1"/>
    <property type="match status" value="1"/>
</dbReference>